<proteinExistence type="predicted"/>
<dbReference type="InterPro" id="IPR012816">
    <property type="entry name" value="NADAR"/>
</dbReference>
<comment type="catalytic activity">
    <reaction evidence="2">
        <text>2,5-diamino-6-hydroxy-4-(5-phosphoribosylamino)-pyrimidine + H2O = 2,5,6-triamino-4-hydroxypyrimidine + D-ribose 5-phosphate</text>
        <dbReference type="Rhea" id="RHEA:23436"/>
        <dbReference type="ChEBI" id="CHEBI:15377"/>
        <dbReference type="ChEBI" id="CHEBI:58614"/>
        <dbReference type="ChEBI" id="CHEBI:78346"/>
        <dbReference type="ChEBI" id="CHEBI:137796"/>
    </reaction>
</comment>
<evidence type="ECO:0000256" key="2">
    <source>
        <dbReference type="ARBA" id="ARBA00000751"/>
    </source>
</evidence>
<evidence type="ECO:0000313" key="4">
    <source>
        <dbReference type="EMBL" id="QDT89010.1"/>
    </source>
</evidence>
<dbReference type="SUPFAM" id="SSF143990">
    <property type="entry name" value="YbiA-like"/>
    <property type="match status" value="1"/>
</dbReference>
<accession>A0A517V7M9</accession>
<dbReference type="Gene3D" id="1.10.357.40">
    <property type="entry name" value="YbiA-like"/>
    <property type="match status" value="1"/>
</dbReference>
<evidence type="ECO:0000313" key="5">
    <source>
        <dbReference type="Proteomes" id="UP000316855"/>
    </source>
</evidence>
<gene>
    <name evidence="4" type="primary">ybiA_1</name>
    <name evidence="4" type="ORF">Pan161_06350</name>
</gene>
<comment type="catalytic activity">
    <reaction evidence="1">
        <text>5-amino-6-(5-phospho-D-ribosylamino)uracil + H2O = 5,6-diaminouracil + D-ribose 5-phosphate</text>
        <dbReference type="Rhea" id="RHEA:55020"/>
        <dbReference type="ChEBI" id="CHEBI:15377"/>
        <dbReference type="ChEBI" id="CHEBI:46252"/>
        <dbReference type="ChEBI" id="CHEBI:58453"/>
        <dbReference type="ChEBI" id="CHEBI:78346"/>
    </reaction>
</comment>
<feature type="domain" description="NADAR" evidence="3">
    <location>
        <begin position="4"/>
        <end position="143"/>
    </location>
</feature>
<keyword evidence="5" id="KW-1185">Reference proteome</keyword>
<name>A0A517V7M9_9PLAN</name>
<organism evidence="4 5">
    <name type="scientific">Gimesia algae</name>
    <dbReference type="NCBI Taxonomy" id="2527971"/>
    <lineage>
        <taxon>Bacteria</taxon>
        <taxon>Pseudomonadati</taxon>
        <taxon>Planctomycetota</taxon>
        <taxon>Planctomycetia</taxon>
        <taxon>Planctomycetales</taxon>
        <taxon>Planctomycetaceae</taxon>
        <taxon>Gimesia</taxon>
    </lineage>
</organism>
<dbReference type="Pfam" id="PF08719">
    <property type="entry name" value="NADAR"/>
    <property type="match status" value="1"/>
</dbReference>
<dbReference type="KEGG" id="gax:Pan161_06350"/>
<evidence type="ECO:0000259" key="3">
    <source>
        <dbReference type="Pfam" id="PF08719"/>
    </source>
</evidence>
<evidence type="ECO:0000256" key="1">
    <source>
        <dbReference type="ARBA" id="ARBA00000022"/>
    </source>
</evidence>
<dbReference type="InterPro" id="IPR037238">
    <property type="entry name" value="YbiA-like_sf"/>
</dbReference>
<dbReference type="AlphaFoldDB" id="A0A517V7M9"/>
<dbReference type="RefSeq" id="WP_145224123.1">
    <property type="nucleotide sequence ID" value="NZ_CP036343.1"/>
</dbReference>
<sequence>MTIYFYTKNDTYGEFSNFSPHGVERDGLWWPTVEHYFQAQKFADDVYRERIRTAHDAKQAANLGRSRKVPLRADWEEVKDEVMYQGVLQKFQTHAELKTLLLSTGEQEIVENAPGDYYWGCGKEGTGLNRLGEILVRVRGELRQVD</sequence>
<dbReference type="NCBIfam" id="TIGR02464">
    <property type="entry name" value="ribofla_fusion"/>
    <property type="match status" value="1"/>
</dbReference>
<dbReference type="OrthoDB" id="67297at2"/>
<dbReference type="Proteomes" id="UP000316855">
    <property type="component" value="Chromosome"/>
</dbReference>
<dbReference type="EMBL" id="CP036343">
    <property type="protein sequence ID" value="QDT89010.1"/>
    <property type="molecule type" value="Genomic_DNA"/>
</dbReference>
<reference evidence="4 5" key="1">
    <citation type="submission" date="2019-02" db="EMBL/GenBank/DDBJ databases">
        <title>Deep-cultivation of Planctomycetes and their phenomic and genomic characterization uncovers novel biology.</title>
        <authorList>
            <person name="Wiegand S."/>
            <person name="Jogler M."/>
            <person name="Boedeker C."/>
            <person name="Pinto D."/>
            <person name="Vollmers J."/>
            <person name="Rivas-Marin E."/>
            <person name="Kohn T."/>
            <person name="Peeters S.H."/>
            <person name="Heuer A."/>
            <person name="Rast P."/>
            <person name="Oberbeckmann S."/>
            <person name="Bunk B."/>
            <person name="Jeske O."/>
            <person name="Meyerdierks A."/>
            <person name="Storesund J.E."/>
            <person name="Kallscheuer N."/>
            <person name="Luecker S."/>
            <person name="Lage O.M."/>
            <person name="Pohl T."/>
            <person name="Merkel B.J."/>
            <person name="Hornburger P."/>
            <person name="Mueller R.-W."/>
            <person name="Bruemmer F."/>
            <person name="Labrenz M."/>
            <person name="Spormann A.M."/>
            <person name="Op den Camp H."/>
            <person name="Overmann J."/>
            <person name="Amann R."/>
            <person name="Jetten M.S.M."/>
            <person name="Mascher T."/>
            <person name="Medema M.H."/>
            <person name="Devos D.P."/>
            <person name="Kaster A.-K."/>
            <person name="Ovreas L."/>
            <person name="Rohde M."/>
            <person name="Galperin M.Y."/>
            <person name="Jogler C."/>
        </authorList>
    </citation>
    <scope>NUCLEOTIDE SEQUENCE [LARGE SCALE GENOMIC DNA]</scope>
    <source>
        <strain evidence="4 5">Pan161</strain>
    </source>
</reference>
<dbReference type="CDD" id="cd15457">
    <property type="entry name" value="NADAR"/>
    <property type="match status" value="1"/>
</dbReference>
<protein>
    <submittedName>
        <fullName evidence="4">Swarming motility protein YbiA</fullName>
    </submittedName>
</protein>